<dbReference type="PANTHER" id="PTHR23026">
    <property type="entry name" value="NADPH NITROREDUCTASE"/>
    <property type="match status" value="1"/>
</dbReference>
<dbReference type="InterPro" id="IPR029479">
    <property type="entry name" value="Nitroreductase"/>
</dbReference>
<organism evidence="8 9">
    <name type="scientific">Desulfomonile tiedjei (strain ATCC 49306 / DSM 6799 / DCB-1)</name>
    <dbReference type="NCBI Taxonomy" id="706587"/>
    <lineage>
        <taxon>Bacteria</taxon>
        <taxon>Pseudomonadati</taxon>
        <taxon>Thermodesulfobacteriota</taxon>
        <taxon>Desulfomonilia</taxon>
        <taxon>Desulfomonilales</taxon>
        <taxon>Desulfomonilaceae</taxon>
        <taxon>Desulfomonile</taxon>
    </lineage>
</organism>
<dbReference type="SUPFAM" id="SSF55469">
    <property type="entry name" value="FMN-dependent nitroreductase-like"/>
    <property type="match status" value="1"/>
</dbReference>
<proteinExistence type="predicted"/>
<evidence type="ECO:0000256" key="3">
    <source>
        <dbReference type="ARBA" id="ARBA00022723"/>
    </source>
</evidence>
<evidence type="ECO:0000256" key="5">
    <source>
        <dbReference type="ARBA" id="ARBA00023004"/>
    </source>
</evidence>
<dbReference type="Pfam" id="PF00881">
    <property type="entry name" value="Nitroreductase"/>
    <property type="match status" value="1"/>
</dbReference>
<evidence type="ECO:0000256" key="6">
    <source>
        <dbReference type="ARBA" id="ARBA00023014"/>
    </source>
</evidence>
<dbReference type="RefSeq" id="WP_014811757.1">
    <property type="nucleotide sequence ID" value="NC_018025.1"/>
</dbReference>
<dbReference type="InterPro" id="IPR050627">
    <property type="entry name" value="Nitroreductase/BluB"/>
</dbReference>
<keyword evidence="5" id="KW-0408">Iron</keyword>
<name>I4CAP0_DESTA</name>
<dbReference type="EMBL" id="CP003360">
    <property type="protein sequence ID" value="AFM26631.1"/>
    <property type="molecule type" value="Genomic_DNA"/>
</dbReference>
<dbReference type="Gene3D" id="3.40.109.10">
    <property type="entry name" value="NADH Oxidase"/>
    <property type="match status" value="1"/>
</dbReference>
<keyword evidence="3" id="KW-0479">Metal-binding</keyword>
<dbReference type="AlphaFoldDB" id="I4CAP0"/>
<feature type="domain" description="4Fe-4S ferredoxin-type" evidence="7">
    <location>
        <begin position="44"/>
        <end position="63"/>
    </location>
</feature>
<dbReference type="eggNOG" id="COG0778">
    <property type="taxonomic scope" value="Bacteria"/>
</dbReference>
<dbReference type="Proteomes" id="UP000006055">
    <property type="component" value="Chromosome"/>
</dbReference>
<dbReference type="InterPro" id="IPR017900">
    <property type="entry name" value="4Fe4S_Fe_S_CS"/>
</dbReference>
<dbReference type="GO" id="GO:0016491">
    <property type="term" value="F:oxidoreductase activity"/>
    <property type="evidence" value="ECO:0007669"/>
    <property type="project" value="UniProtKB-KW"/>
</dbReference>
<dbReference type="InterPro" id="IPR017896">
    <property type="entry name" value="4Fe4S_Fe-S-bd"/>
</dbReference>
<dbReference type="GO" id="GO:0046872">
    <property type="term" value="F:metal ion binding"/>
    <property type="evidence" value="ECO:0007669"/>
    <property type="project" value="UniProtKB-KW"/>
</dbReference>
<gene>
    <name evidence="8" type="ordered locus">Desti_3990</name>
</gene>
<evidence type="ECO:0000256" key="4">
    <source>
        <dbReference type="ARBA" id="ARBA00023002"/>
    </source>
</evidence>
<dbReference type="HOGENOM" id="CLU_070764_2_1_7"/>
<dbReference type="GO" id="GO:0051536">
    <property type="term" value="F:iron-sulfur cluster binding"/>
    <property type="evidence" value="ECO:0007669"/>
    <property type="project" value="UniProtKB-KW"/>
</dbReference>
<dbReference type="Pfam" id="PF00037">
    <property type="entry name" value="Fer4"/>
    <property type="match status" value="1"/>
</dbReference>
<dbReference type="OrthoDB" id="368873at2"/>
<keyword evidence="6" id="KW-0411">Iron-sulfur</keyword>
<dbReference type="KEGG" id="dti:Desti_3990"/>
<keyword evidence="9" id="KW-1185">Reference proteome</keyword>
<dbReference type="Gene3D" id="3.30.70.20">
    <property type="match status" value="1"/>
</dbReference>
<dbReference type="Pfam" id="PF12798">
    <property type="entry name" value="Fer4_3"/>
    <property type="match status" value="1"/>
</dbReference>
<evidence type="ECO:0000256" key="2">
    <source>
        <dbReference type="ARBA" id="ARBA00022643"/>
    </source>
</evidence>
<reference evidence="9" key="1">
    <citation type="submission" date="2012-06" db="EMBL/GenBank/DDBJ databases">
        <title>Complete sequence of chromosome of Desulfomonile tiedjei DSM 6799.</title>
        <authorList>
            <person name="Lucas S."/>
            <person name="Copeland A."/>
            <person name="Lapidus A."/>
            <person name="Glavina del Rio T."/>
            <person name="Dalin E."/>
            <person name="Tice H."/>
            <person name="Bruce D."/>
            <person name="Goodwin L."/>
            <person name="Pitluck S."/>
            <person name="Peters L."/>
            <person name="Ovchinnikova G."/>
            <person name="Zeytun A."/>
            <person name="Lu M."/>
            <person name="Kyrpides N."/>
            <person name="Mavromatis K."/>
            <person name="Ivanova N."/>
            <person name="Brettin T."/>
            <person name="Detter J.C."/>
            <person name="Han C."/>
            <person name="Larimer F."/>
            <person name="Land M."/>
            <person name="Hauser L."/>
            <person name="Markowitz V."/>
            <person name="Cheng J.-F."/>
            <person name="Hugenholtz P."/>
            <person name="Woyke T."/>
            <person name="Wu D."/>
            <person name="Spring S."/>
            <person name="Schroeder M."/>
            <person name="Brambilla E."/>
            <person name="Klenk H.-P."/>
            <person name="Eisen J.A."/>
        </authorList>
    </citation>
    <scope>NUCLEOTIDE SEQUENCE [LARGE SCALE GENOMIC DNA]</scope>
    <source>
        <strain evidence="9">ATCC 49306 / DSM 6799 / DCB-1</strain>
    </source>
</reference>
<sequence>MFEALSTVIDKELCTGCGLCVEICPVQALSIRDGKAAVTGSFSLNCGHCMAVCPTEAIKVGALESTMSKFKTFAADDRWLSYGEYDTTQLAGLMGSRRSCRSFLDTPVDRRILEDLVKLGCTAPSATNCQMWTFTILPCRKDVEHLGRLIGDFYAKLNAMAEKSWLRSIMKLVGKPELDQYYKNYYEFVKQGMEQFRQTGRDPLFYGAPSVIVVACDQRASLPKEDAMLATQNMLLAAHSLGLGSCLIGMAVEAMKHEPSIRQSLHIPDTEAVYAIIALGYSRETYERQTGRKQAAIRFFETSS</sequence>
<dbReference type="InterPro" id="IPR000415">
    <property type="entry name" value="Nitroreductase-like"/>
</dbReference>
<feature type="domain" description="4Fe-4S ferredoxin-type" evidence="7">
    <location>
        <begin position="5"/>
        <end position="34"/>
    </location>
</feature>
<dbReference type="STRING" id="706587.Desti_3990"/>
<evidence type="ECO:0000259" key="7">
    <source>
        <dbReference type="PROSITE" id="PS51379"/>
    </source>
</evidence>
<dbReference type="SUPFAM" id="SSF54862">
    <property type="entry name" value="4Fe-4S ferredoxins"/>
    <property type="match status" value="1"/>
</dbReference>
<keyword evidence="4" id="KW-0560">Oxidoreductase</keyword>
<protein>
    <submittedName>
        <fullName evidence="8">Nitroreductase</fullName>
    </submittedName>
</protein>
<dbReference type="PROSITE" id="PS00198">
    <property type="entry name" value="4FE4S_FER_1"/>
    <property type="match status" value="1"/>
</dbReference>
<accession>I4CAP0</accession>
<evidence type="ECO:0000313" key="8">
    <source>
        <dbReference type="EMBL" id="AFM26631.1"/>
    </source>
</evidence>
<keyword evidence="1" id="KW-0285">Flavoprotein</keyword>
<dbReference type="eggNOG" id="COG1148">
    <property type="taxonomic scope" value="Bacteria"/>
</dbReference>
<dbReference type="PANTHER" id="PTHR23026:SF90">
    <property type="entry name" value="IODOTYROSINE DEIODINASE 1"/>
    <property type="match status" value="1"/>
</dbReference>
<evidence type="ECO:0000256" key="1">
    <source>
        <dbReference type="ARBA" id="ARBA00022630"/>
    </source>
</evidence>
<dbReference type="PROSITE" id="PS51379">
    <property type="entry name" value="4FE4S_FER_2"/>
    <property type="match status" value="2"/>
</dbReference>
<evidence type="ECO:0000313" key="9">
    <source>
        <dbReference type="Proteomes" id="UP000006055"/>
    </source>
</evidence>
<keyword evidence="2" id="KW-0288">FMN</keyword>